<dbReference type="Proteomes" id="UP001147746">
    <property type="component" value="Unassembled WGS sequence"/>
</dbReference>
<keyword evidence="1" id="KW-0349">Heme</keyword>
<dbReference type="InterPro" id="IPR036396">
    <property type="entry name" value="Cyt_P450_sf"/>
</dbReference>
<reference evidence="3" key="2">
    <citation type="journal article" date="2023" name="IMA Fungus">
        <title>Comparative genomic study of the Penicillium genus elucidates a diverse pangenome and 15 lateral gene transfer events.</title>
        <authorList>
            <person name="Petersen C."/>
            <person name="Sorensen T."/>
            <person name="Nielsen M.R."/>
            <person name="Sondergaard T.E."/>
            <person name="Sorensen J.L."/>
            <person name="Fitzpatrick D.A."/>
            <person name="Frisvad J.C."/>
            <person name="Nielsen K.L."/>
        </authorList>
    </citation>
    <scope>NUCLEOTIDE SEQUENCE</scope>
    <source>
        <strain evidence="3">IBT 21472</strain>
    </source>
</reference>
<protein>
    <recommendedName>
        <fullName evidence="5">Cytochrome P450</fullName>
    </recommendedName>
</protein>
<dbReference type="PRINTS" id="PR00463">
    <property type="entry name" value="EP450I"/>
</dbReference>
<evidence type="ECO:0000256" key="2">
    <source>
        <dbReference type="SAM" id="Phobius"/>
    </source>
</evidence>
<dbReference type="EMBL" id="JAPZBO010000005">
    <property type="protein sequence ID" value="KAJ5315856.1"/>
    <property type="molecule type" value="Genomic_DNA"/>
</dbReference>
<feature type="transmembrane region" description="Helical" evidence="2">
    <location>
        <begin position="7"/>
        <end position="24"/>
    </location>
</feature>
<dbReference type="GO" id="GO:0043386">
    <property type="term" value="P:mycotoxin biosynthetic process"/>
    <property type="evidence" value="ECO:0007669"/>
    <property type="project" value="UniProtKB-ARBA"/>
</dbReference>
<evidence type="ECO:0000256" key="1">
    <source>
        <dbReference type="PIRSR" id="PIRSR602401-1"/>
    </source>
</evidence>
<dbReference type="InterPro" id="IPR001128">
    <property type="entry name" value="Cyt_P450"/>
</dbReference>
<gene>
    <name evidence="3" type="ORF">N7476_006163</name>
</gene>
<dbReference type="Pfam" id="PF00067">
    <property type="entry name" value="p450"/>
    <property type="match status" value="1"/>
</dbReference>
<dbReference type="GO" id="GO:0005506">
    <property type="term" value="F:iron ion binding"/>
    <property type="evidence" value="ECO:0007669"/>
    <property type="project" value="InterPro"/>
</dbReference>
<dbReference type="InterPro" id="IPR002401">
    <property type="entry name" value="Cyt_P450_E_grp-I"/>
</dbReference>
<feature type="binding site" description="axial binding residue" evidence="1">
    <location>
        <position position="445"/>
    </location>
    <ligand>
        <name>heme</name>
        <dbReference type="ChEBI" id="CHEBI:30413"/>
    </ligand>
    <ligandPart>
        <name>Fe</name>
        <dbReference type="ChEBI" id="CHEBI:18248"/>
    </ligandPart>
</feature>
<dbReference type="Gene3D" id="1.10.630.10">
    <property type="entry name" value="Cytochrome P450"/>
    <property type="match status" value="1"/>
</dbReference>
<dbReference type="PANTHER" id="PTHR24305:SF168">
    <property type="entry name" value="P450, PUTATIVE (EUROFUNG)-RELATED"/>
    <property type="match status" value="1"/>
</dbReference>
<dbReference type="AlphaFoldDB" id="A0A9W9PWL3"/>
<evidence type="ECO:0000313" key="3">
    <source>
        <dbReference type="EMBL" id="KAJ5315856.1"/>
    </source>
</evidence>
<keyword evidence="2" id="KW-0812">Transmembrane</keyword>
<dbReference type="GO" id="GO:0004497">
    <property type="term" value="F:monooxygenase activity"/>
    <property type="evidence" value="ECO:0007669"/>
    <property type="project" value="InterPro"/>
</dbReference>
<organism evidence="3 4">
    <name type="scientific">Penicillium atrosanguineum</name>
    <dbReference type="NCBI Taxonomy" id="1132637"/>
    <lineage>
        <taxon>Eukaryota</taxon>
        <taxon>Fungi</taxon>
        <taxon>Dikarya</taxon>
        <taxon>Ascomycota</taxon>
        <taxon>Pezizomycotina</taxon>
        <taxon>Eurotiomycetes</taxon>
        <taxon>Eurotiomycetidae</taxon>
        <taxon>Eurotiales</taxon>
        <taxon>Aspergillaceae</taxon>
        <taxon>Penicillium</taxon>
    </lineage>
</organism>
<proteinExistence type="predicted"/>
<keyword evidence="1" id="KW-0408">Iron</keyword>
<keyword evidence="1" id="KW-0479">Metal-binding</keyword>
<dbReference type="PRINTS" id="PR00385">
    <property type="entry name" value="P450"/>
</dbReference>
<comment type="cofactor">
    <cofactor evidence="1">
        <name>heme</name>
        <dbReference type="ChEBI" id="CHEBI:30413"/>
    </cofactor>
</comment>
<sequence>MSTPWPSAIYLVGTILVLVLIVLYCRDSALRHIPGLPGAGYSSLRHVRSIISKGLLKDYVTWCRQYGELVRIEPNVLLTSSPDLVMHMSGVRSRYGKDSAFYLLAHLAPGKENLASLLDDPTHNRHKSLLAPAYTKDISGAREPTIDAHLRKFLHDVQSNYLSTTAAVKLMDLSKGSQYFTTKAIIELTYGPDFEDLLEDKAVAGLVEMPEGAFNMPGFLYATRLTKVMGLIGQLMASKEDTDDGFGKFLNVASRLKNSSAETKRLGMVQTYLQNGMSPEQVAHDALTQVLAGQVTVSAAISGIMILLMSNPRVLSALRKEIDAAVSDGAMSLDEVIISYAKALALPYLQAVVREGLRFFPPTVDPLPRVAPQEGDSVKVGDRTVFIPGGTRVLTSTWSITRNTEVFGEDADAFRPERWIGLDGPRSARMQKVADLIFGFGKGRCLGITIARMMICKSIFELVRRFDMALTEPWSPMSNVLNMGAWERSGMMVVVTEREDN</sequence>
<dbReference type="PANTHER" id="PTHR24305">
    <property type="entry name" value="CYTOCHROME P450"/>
    <property type="match status" value="1"/>
</dbReference>
<keyword evidence="4" id="KW-1185">Reference proteome</keyword>
<reference evidence="3" key="1">
    <citation type="submission" date="2022-12" db="EMBL/GenBank/DDBJ databases">
        <authorList>
            <person name="Petersen C."/>
        </authorList>
    </citation>
    <scope>NUCLEOTIDE SEQUENCE</scope>
    <source>
        <strain evidence="3">IBT 21472</strain>
    </source>
</reference>
<dbReference type="GO" id="GO:0016705">
    <property type="term" value="F:oxidoreductase activity, acting on paired donors, with incorporation or reduction of molecular oxygen"/>
    <property type="evidence" value="ECO:0007669"/>
    <property type="project" value="InterPro"/>
</dbReference>
<evidence type="ECO:0000313" key="4">
    <source>
        <dbReference type="Proteomes" id="UP001147746"/>
    </source>
</evidence>
<dbReference type="GO" id="GO:0020037">
    <property type="term" value="F:heme binding"/>
    <property type="evidence" value="ECO:0007669"/>
    <property type="project" value="InterPro"/>
</dbReference>
<keyword evidence="2" id="KW-0472">Membrane</keyword>
<dbReference type="InterPro" id="IPR050121">
    <property type="entry name" value="Cytochrome_P450_monoxygenase"/>
</dbReference>
<accession>A0A9W9PWL3</accession>
<keyword evidence="2" id="KW-1133">Transmembrane helix</keyword>
<name>A0A9W9PWL3_9EURO</name>
<dbReference type="SUPFAM" id="SSF48264">
    <property type="entry name" value="Cytochrome P450"/>
    <property type="match status" value="1"/>
</dbReference>
<evidence type="ECO:0008006" key="5">
    <source>
        <dbReference type="Google" id="ProtNLM"/>
    </source>
</evidence>
<comment type="caution">
    <text evidence="3">The sequence shown here is derived from an EMBL/GenBank/DDBJ whole genome shotgun (WGS) entry which is preliminary data.</text>
</comment>